<feature type="compositionally biased region" description="Low complexity" evidence="1">
    <location>
        <begin position="46"/>
        <end position="65"/>
    </location>
</feature>
<organism evidence="2 3">
    <name type="scientific">Rhizoctonia solani AG-3 Rhs1AP</name>
    <dbReference type="NCBI Taxonomy" id="1086054"/>
    <lineage>
        <taxon>Eukaryota</taxon>
        <taxon>Fungi</taxon>
        <taxon>Dikarya</taxon>
        <taxon>Basidiomycota</taxon>
        <taxon>Agaricomycotina</taxon>
        <taxon>Agaricomycetes</taxon>
        <taxon>Cantharellales</taxon>
        <taxon>Ceratobasidiaceae</taxon>
        <taxon>Rhizoctonia</taxon>
    </lineage>
</organism>
<evidence type="ECO:0000313" key="3">
    <source>
        <dbReference type="Proteomes" id="UP000030108"/>
    </source>
</evidence>
<feature type="region of interest" description="Disordered" evidence="1">
    <location>
        <begin position="1"/>
        <end position="85"/>
    </location>
</feature>
<name>X8JXR8_9AGAM</name>
<comment type="caution">
    <text evidence="2">The sequence shown here is derived from an EMBL/GenBank/DDBJ whole genome shotgun (WGS) entry which is preliminary data.</text>
</comment>
<proteinExistence type="predicted"/>
<feature type="region of interest" description="Disordered" evidence="1">
    <location>
        <begin position="119"/>
        <end position="138"/>
    </location>
</feature>
<protein>
    <submittedName>
        <fullName evidence="2">Uncharacterized protein</fullName>
    </submittedName>
</protein>
<feature type="non-terminal residue" evidence="2">
    <location>
        <position position="230"/>
    </location>
</feature>
<feature type="compositionally biased region" description="Polar residues" evidence="1">
    <location>
        <begin position="69"/>
        <end position="80"/>
    </location>
</feature>
<dbReference type="AlphaFoldDB" id="X8JXR8"/>
<accession>X8JXR8</accession>
<feature type="compositionally biased region" description="Low complexity" evidence="1">
    <location>
        <begin position="10"/>
        <end position="28"/>
    </location>
</feature>
<dbReference type="Proteomes" id="UP000030108">
    <property type="component" value="Unassembled WGS sequence"/>
</dbReference>
<evidence type="ECO:0000256" key="1">
    <source>
        <dbReference type="SAM" id="MobiDB-lite"/>
    </source>
</evidence>
<evidence type="ECO:0000313" key="2">
    <source>
        <dbReference type="EMBL" id="EUC67748.1"/>
    </source>
</evidence>
<sequence length="230" mass="24634">MWNLTKKLSRSGSKAGGSSSSSGAESISKPPPKKTYRPFGISSTLPFASSASNKSSPSKPSSAAPVGRQPSNLTPKSTFPPTLHHGLNKAQATTAVGGSDGDSSSLPNSPVLSIRRLVSRDPTLSSDDEPKQSVTATSRARVQIERNLNTMRSEFEGSKGDVNGQLNRMEERQVQLETQQNLVLQKLDTLIQQTSKACVAAPTNATAKDAIPDPTEQEESNEYFQMGYRL</sequence>
<gene>
    <name evidence="2" type="ORF">RSOL_530700</name>
</gene>
<reference evidence="3" key="1">
    <citation type="journal article" date="2014" name="Genome Announc.">
        <title>Draft genome sequence of the plant-pathogenic soil fungus Rhizoctonia solani anastomosis group 3 strain Rhs1AP.</title>
        <authorList>
            <person name="Cubeta M.A."/>
            <person name="Thomas E."/>
            <person name="Dean R.A."/>
            <person name="Jabaji S."/>
            <person name="Neate S.M."/>
            <person name="Tavantzis S."/>
            <person name="Toda T."/>
            <person name="Vilgalys R."/>
            <person name="Bharathan N."/>
            <person name="Fedorova-Abrams N."/>
            <person name="Pakala S.B."/>
            <person name="Pakala S.M."/>
            <person name="Zafar N."/>
            <person name="Joardar V."/>
            <person name="Losada L."/>
            <person name="Nierman W.C."/>
        </authorList>
    </citation>
    <scope>NUCLEOTIDE SEQUENCE [LARGE SCALE GENOMIC DNA]</scope>
    <source>
        <strain evidence="3">AG-3</strain>
    </source>
</reference>
<dbReference type="EMBL" id="JATN01000064">
    <property type="protein sequence ID" value="EUC67748.1"/>
    <property type="molecule type" value="Genomic_DNA"/>
</dbReference>